<dbReference type="PROSITE" id="PS50994">
    <property type="entry name" value="INTEGRASE"/>
    <property type="match status" value="1"/>
</dbReference>
<dbReference type="InterPro" id="IPR012337">
    <property type="entry name" value="RNaseH-like_sf"/>
</dbReference>
<evidence type="ECO:0000256" key="2">
    <source>
        <dbReference type="ARBA" id="ARBA00022612"/>
    </source>
</evidence>
<keyword evidence="3" id="KW-0645">Protease</keyword>
<dbReference type="EMBL" id="JAPTSV010000008">
    <property type="protein sequence ID" value="KAJ1525522.1"/>
    <property type="molecule type" value="Genomic_DNA"/>
</dbReference>
<evidence type="ECO:0000256" key="10">
    <source>
        <dbReference type="ARBA" id="ARBA00022840"/>
    </source>
</evidence>
<dbReference type="SUPFAM" id="SSF53098">
    <property type="entry name" value="Ribonuclease H-like"/>
    <property type="match status" value="1"/>
</dbReference>
<dbReference type="GO" id="GO:0042575">
    <property type="term" value="C:DNA polymerase complex"/>
    <property type="evidence" value="ECO:0007669"/>
    <property type="project" value="UniProtKB-ARBA"/>
</dbReference>
<evidence type="ECO:0000256" key="18">
    <source>
        <dbReference type="SAM" id="Coils"/>
    </source>
</evidence>
<dbReference type="InterPro" id="IPR057670">
    <property type="entry name" value="SH3_retrovirus"/>
</dbReference>
<dbReference type="GO" id="GO:0004190">
    <property type="term" value="F:aspartic-type endopeptidase activity"/>
    <property type="evidence" value="ECO:0007669"/>
    <property type="project" value="UniProtKB-KW"/>
</dbReference>
<evidence type="ECO:0000256" key="13">
    <source>
        <dbReference type="ARBA" id="ARBA00022918"/>
    </source>
</evidence>
<keyword evidence="22" id="KW-1185">Reference proteome</keyword>
<keyword evidence="14" id="KW-0808">Transferase</keyword>
<keyword evidence="18" id="KW-0175">Coiled coil</keyword>
<feature type="region of interest" description="Disordered" evidence="19">
    <location>
        <begin position="813"/>
        <end position="835"/>
    </location>
</feature>
<dbReference type="Pfam" id="PF25597">
    <property type="entry name" value="SH3_retrovirus"/>
    <property type="match status" value="1"/>
</dbReference>
<organism evidence="21 22">
    <name type="scientific">Megalurothrips usitatus</name>
    <name type="common">bean blossom thrips</name>
    <dbReference type="NCBI Taxonomy" id="439358"/>
    <lineage>
        <taxon>Eukaryota</taxon>
        <taxon>Metazoa</taxon>
        <taxon>Ecdysozoa</taxon>
        <taxon>Arthropoda</taxon>
        <taxon>Hexapoda</taxon>
        <taxon>Insecta</taxon>
        <taxon>Pterygota</taxon>
        <taxon>Neoptera</taxon>
        <taxon>Paraneoptera</taxon>
        <taxon>Thysanoptera</taxon>
        <taxon>Terebrantia</taxon>
        <taxon>Thripoidea</taxon>
        <taxon>Thripidae</taxon>
        <taxon>Megalurothrips</taxon>
    </lineage>
</organism>
<feature type="coiled-coil region" evidence="18">
    <location>
        <begin position="176"/>
        <end position="203"/>
    </location>
</feature>
<dbReference type="PANTHER" id="PTHR42648">
    <property type="entry name" value="TRANSPOSASE, PUTATIVE-RELATED"/>
    <property type="match status" value="1"/>
</dbReference>
<protein>
    <recommendedName>
        <fullName evidence="20">Integrase catalytic domain-containing protein</fullName>
    </recommendedName>
</protein>
<feature type="region of interest" description="Disordered" evidence="19">
    <location>
        <begin position="291"/>
        <end position="369"/>
    </location>
</feature>
<dbReference type="InterPro" id="IPR054722">
    <property type="entry name" value="PolX-like_BBD"/>
</dbReference>
<keyword evidence="14" id="KW-0239">DNA-directed DNA polymerase</keyword>
<dbReference type="PANTHER" id="PTHR42648:SF11">
    <property type="entry name" value="TRANSPOSON TY4-P GAG-POL POLYPROTEIN"/>
    <property type="match status" value="1"/>
</dbReference>
<keyword evidence="17" id="KW-0511">Multifunctional enzyme</keyword>
<dbReference type="InterPro" id="IPR039537">
    <property type="entry name" value="Retrotran_Ty1/copia-like"/>
</dbReference>
<dbReference type="Pfam" id="PF07727">
    <property type="entry name" value="RVT_2"/>
    <property type="match status" value="1"/>
</dbReference>
<evidence type="ECO:0000256" key="4">
    <source>
        <dbReference type="ARBA" id="ARBA00022722"/>
    </source>
</evidence>
<keyword evidence="10" id="KW-0067">ATP-binding</keyword>
<keyword evidence="12" id="KW-0229">DNA integration</keyword>
<evidence type="ECO:0000256" key="14">
    <source>
        <dbReference type="ARBA" id="ARBA00022932"/>
    </source>
</evidence>
<dbReference type="GO" id="GO:0006508">
    <property type="term" value="P:proteolysis"/>
    <property type="evidence" value="ECO:0007669"/>
    <property type="project" value="UniProtKB-KW"/>
</dbReference>
<keyword evidence="4" id="KW-0540">Nuclease</keyword>
<evidence type="ECO:0000256" key="19">
    <source>
        <dbReference type="SAM" id="MobiDB-lite"/>
    </source>
</evidence>
<accession>A0AAV7XHG8</accession>
<keyword evidence="5" id="KW-0479">Metal-binding</keyword>
<keyword evidence="2" id="KW-1188">Viral release from host cell</keyword>
<dbReference type="GO" id="GO:0003964">
    <property type="term" value="F:RNA-directed DNA polymerase activity"/>
    <property type="evidence" value="ECO:0007669"/>
    <property type="project" value="UniProtKB-KW"/>
</dbReference>
<evidence type="ECO:0000256" key="9">
    <source>
        <dbReference type="ARBA" id="ARBA00022801"/>
    </source>
</evidence>
<dbReference type="GO" id="GO:0005524">
    <property type="term" value="F:ATP binding"/>
    <property type="evidence" value="ECO:0007669"/>
    <property type="project" value="UniProtKB-KW"/>
</dbReference>
<dbReference type="SUPFAM" id="SSF56672">
    <property type="entry name" value="DNA/RNA polymerases"/>
    <property type="match status" value="1"/>
</dbReference>
<dbReference type="Pfam" id="PF00665">
    <property type="entry name" value="rve"/>
    <property type="match status" value="1"/>
</dbReference>
<dbReference type="Proteomes" id="UP001075354">
    <property type="component" value="Chromosome 8"/>
</dbReference>
<feature type="compositionally biased region" description="Basic and acidic residues" evidence="19">
    <location>
        <begin position="304"/>
        <end position="324"/>
    </location>
</feature>
<evidence type="ECO:0000256" key="15">
    <source>
        <dbReference type="ARBA" id="ARBA00023113"/>
    </source>
</evidence>
<keyword evidence="9" id="KW-0378">Hydrolase</keyword>
<reference evidence="21" key="1">
    <citation type="submission" date="2022-12" db="EMBL/GenBank/DDBJ databases">
        <title>Chromosome-level genome assembly of the bean flower thrips Megalurothrips usitatus.</title>
        <authorList>
            <person name="Ma L."/>
            <person name="Liu Q."/>
            <person name="Li H."/>
            <person name="Cai W."/>
        </authorList>
    </citation>
    <scope>NUCLEOTIDE SEQUENCE</scope>
    <source>
        <strain evidence="21">Cailab_2022a</strain>
    </source>
</reference>
<dbReference type="InterPro" id="IPR025724">
    <property type="entry name" value="GAG-pre-integrase_dom"/>
</dbReference>
<feature type="region of interest" description="Disordered" evidence="19">
    <location>
        <begin position="208"/>
        <end position="258"/>
    </location>
</feature>
<evidence type="ECO:0000256" key="7">
    <source>
        <dbReference type="ARBA" id="ARBA00022750"/>
    </source>
</evidence>
<dbReference type="InterPro" id="IPR043502">
    <property type="entry name" value="DNA/RNA_pol_sf"/>
</dbReference>
<evidence type="ECO:0000313" key="22">
    <source>
        <dbReference type="Proteomes" id="UP001075354"/>
    </source>
</evidence>
<dbReference type="GO" id="GO:0046872">
    <property type="term" value="F:metal ion binding"/>
    <property type="evidence" value="ECO:0007669"/>
    <property type="project" value="UniProtKB-KW"/>
</dbReference>
<evidence type="ECO:0000256" key="8">
    <source>
        <dbReference type="ARBA" id="ARBA00022759"/>
    </source>
</evidence>
<evidence type="ECO:0000256" key="17">
    <source>
        <dbReference type="ARBA" id="ARBA00023268"/>
    </source>
</evidence>
<dbReference type="Pfam" id="PF22936">
    <property type="entry name" value="Pol_BBD"/>
    <property type="match status" value="1"/>
</dbReference>
<evidence type="ECO:0000256" key="1">
    <source>
        <dbReference type="ARBA" id="ARBA00002180"/>
    </source>
</evidence>
<evidence type="ECO:0000256" key="6">
    <source>
        <dbReference type="ARBA" id="ARBA00022741"/>
    </source>
</evidence>
<keyword evidence="11" id="KW-0460">Magnesium</keyword>
<proteinExistence type="predicted"/>
<evidence type="ECO:0000256" key="11">
    <source>
        <dbReference type="ARBA" id="ARBA00022842"/>
    </source>
</evidence>
<gene>
    <name evidence="21" type="ORF">ONE63_010329</name>
</gene>
<dbReference type="GO" id="GO:0006310">
    <property type="term" value="P:DNA recombination"/>
    <property type="evidence" value="ECO:0007669"/>
    <property type="project" value="UniProtKB-KW"/>
</dbReference>
<dbReference type="Gene3D" id="3.30.420.10">
    <property type="entry name" value="Ribonuclease H-like superfamily/Ribonuclease H"/>
    <property type="match status" value="1"/>
</dbReference>
<evidence type="ECO:0000313" key="21">
    <source>
        <dbReference type="EMBL" id="KAJ1525522.1"/>
    </source>
</evidence>
<keyword evidence="13" id="KW-0695">RNA-directed DNA polymerase</keyword>
<feature type="domain" description="Integrase catalytic" evidence="20">
    <location>
        <begin position="555"/>
        <end position="731"/>
    </location>
</feature>
<sequence>MAENASRIKAGDTSNVTVLKDNASYLMWSFEMDKLLSSKGLKKVVSGEVSIDDVVPGQQDLWLENDAQASVLIMTTCAPNVKQHLLTCNTSNEMYDKLKQIYEKDNEHQRCSLMEKLYAYVWDPTKNAMENVSSVQNLAYQLNCLDQPVNETAVITKITHILPEKYSNFVSAWNLLPAAEKSLNNLLASLQQEETKIASSAEETTINALRAERHKPYARPAGQARHYERNQQYKSGPSGHNRYPSGSESRRSNGPCKHCRKTNHASINCYFRSRYCSICNLTNHYQKDCRYREHKSTSSNKPHKREERKSPPRTTRRTERERECNLASQPKTVKSKIIKIDNRNKNVSKTPQEVALTADSSNSEKPSNRLKRQHVVEFVTDSGATAHMTNDLNIISNPKPTKTNIRIAEKGRSIPSTYMGTIKTSEIDLKSVYHVPELSRNLLSVGELTDLNLTVLFNKNEVKVVDTHFSVPEKQILLQGSRTDTGIYTVFLEVEDYEISMLSNVENNLIKWHRKLGHLSLSKMKKLPNLCDGMTLNMGNQNFDMVCQVCIEAKQTKFPHKTQRQRAKRILQIIHTDVGGPISPPTFDGRNYYVVFVDDYSHFTSVYLMETKSEVVEHLKAFIMESENLHNVKASKIRCDNGGEYISHKLQGWCRSKGITLDYTIPRCPQLNGTAERMNRSLLESTRALIFDTEVELSLWGEALKTATYLSNRKPTTTVNKLPAEIWFGKRQDLSNVHTFGTIAYSKNTNYLKKLDSRSQKSVFVGYAPHGYRLWDPISKKIYLSRDVIFTEQPAGKITKTQNQIEIVMHNKGERQLHKNPDQNELPNTPEHNLENELLNTPEHNLENELLNTPEHNLENTQHGSREPINNTPAQRRQETPPNIRQGYNLRPATERKLPKRLLDCELYLSSEEGTLTYSECIKDPKWREAIREEKEALIRNNVWDLVPETDALGKEVVSSRWVLKVKDNGVYKARLVARGCEQRGNIDYKEIYSPVVDTTNLRAIIALASKRNMHLKTFDVKTAFLNGTLDKEIYMKTPDGFNSENQVCLLRKALYGLKQAPLRWHKRLTEFLNRKGVSQLKSDKCVFKNQDNTLYLAIHVDDGIIIGSDLDAIDKLLKNLKSEFEIKIEQNPKSYLGMEINKTERGIILTQSNYTKKVLEKYNMTESNPASTPMEPSGIISPDERTNPKYPYREVLGICYSLNEGKELTLDVYSDADYAGSGREGKLKSTSGQVFILANGPISWNSHKV</sequence>
<dbReference type="InterPro" id="IPR001584">
    <property type="entry name" value="Integrase_cat-core"/>
</dbReference>
<comment type="caution">
    <text evidence="21">The sequence shown here is derived from an EMBL/GenBank/DDBJ whole genome shotgun (WGS) entry which is preliminary data.</text>
</comment>
<feature type="compositionally biased region" description="Basic and acidic residues" evidence="19">
    <location>
        <begin position="813"/>
        <end position="822"/>
    </location>
</feature>
<dbReference type="Pfam" id="PF14223">
    <property type="entry name" value="Retrotran_gag_2"/>
    <property type="match status" value="1"/>
</dbReference>
<keyword evidence="7" id="KW-0064">Aspartyl protease</keyword>
<dbReference type="GO" id="GO:0003887">
    <property type="term" value="F:DNA-directed DNA polymerase activity"/>
    <property type="evidence" value="ECO:0007669"/>
    <property type="project" value="UniProtKB-KW"/>
</dbReference>
<evidence type="ECO:0000256" key="3">
    <source>
        <dbReference type="ARBA" id="ARBA00022670"/>
    </source>
</evidence>
<dbReference type="AlphaFoldDB" id="A0AAV7XHG8"/>
<dbReference type="GO" id="GO:0004519">
    <property type="term" value="F:endonuclease activity"/>
    <property type="evidence" value="ECO:0007669"/>
    <property type="project" value="UniProtKB-KW"/>
</dbReference>
<dbReference type="InterPro" id="IPR013103">
    <property type="entry name" value="RVT_2"/>
</dbReference>
<name>A0AAV7XHG8_9NEOP</name>
<keyword evidence="15" id="KW-0917">Virion maturation</keyword>
<evidence type="ECO:0000256" key="16">
    <source>
        <dbReference type="ARBA" id="ARBA00023172"/>
    </source>
</evidence>
<feature type="region of interest" description="Disordered" evidence="19">
    <location>
        <begin position="1167"/>
        <end position="1187"/>
    </location>
</feature>
<dbReference type="GO" id="GO:0003676">
    <property type="term" value="F:nucleic acid binding"/>
    <property type="evidence" value="ECO:0007669"/>
    <property type="project" value="InterPro"/>
</dbReference>
<feature type="region of interest" description="Disordered" evidence="19">
    <location>
        <begin position="856"/>
        <end position="895"/>
    </location>
</feature>
<evidence type="ECO:0000259" key="20">
    <source>
        <dbReference type="PROSITE" id="PS50994"/>
    </source>
</evidence>
<evidence type="ECO:0000256" key="5">
    <source>
        <dbReference type="ARBA" id="ARBA00022723"/>
    </source>
</evidence>
<dbReference type="GO" id="GO:0015074">
    <property type="term" value="P:DNA integration"/>
    <property type="evidence" value="ECO:0007669"/>
    <property type="project" value="UniProtKB-KW"/>
</dbReference>
<evidence type="ECO:0000256" key="12">
    <source>
        <dbReference type="ARBA" id="ARBA00022908"/>
    </source>
</evidence>
<keyword evidence="6" id="KW-0547">Nucleotide-binding</keyword>
<keyword evidence="16" id="KW-0233">DNA recombination</keyword>
<keyword evidence="14" id="KW-0548">Nucleotidyltransferase</keyword>
<dbReference type="InterPro" id="IPR036397">
    <property type="entry name" value="RNaseH_sf"/>
</dbReference>
<dbReference type="Pfam" id="PF13976">
    <property type="entry name" value="gag_pre-integrs"/>
    <property type="match status" value="1"/>
</dbReference>
<feature type="compositionally biased region" description="Polar residues" evidence="19">
    <location>
        <begin position="856"/>
        <end position="883"/>
    </location>
</feature>
<keyword evidence="8" id="KW-0255">Endonuclease</keyword>
<comment type="function">
    <text evidence="1">The aspartyl protease (PR) mediates the proteolytic cleavages of the Gag and Gag-Pol polyproteins after assembly of the VLP.</text>
</comment>